<evidence type="ECO:0000313" key="2">
    <source>
        <dbReference type="EMBL" id="GKT17721.1"/>
    </source>
</evidence>
<dbReference type="EMBL" id="BQXS01011874">
    <property type="protein sequence ID" value="GKT17721.1"/>
    <property type="molecule type" value="Genomic_DNA"/>
</dbReference>
<evidence type="ECO:0000313" key="3">
    <source>
        <dbReference type="Proteomes" id="UP001057375"/>
    </source>
</evidence>
<evidence type="ECO:0000256" key="1">
    <source>
        <dbReference type="SAM" id="MobiDB-lite"/>
    </source>
</evidence>
<protein>
    <submittedName>
        <fullName evidence="2">Uncharacterized protein</fullName>
    </submittedName>
</protein>
<feature type="compositionally biased region" description="Low complexity" evidence="1">
    <location>
        <begin position="78"/>
        <end position="97"/>
    </location>
</feature>
<keyword evidence="3" id="KW-1185">Reference proteome</keyword>
<feature type="compositionally biased region" description="Basic and acidic residues" evidence="1">
    <location>
        <begin position="99"/>
        <end position="110"/>
    </location>
</feature>
<accession>A0ABQ5JY15</accession>
<comment type="caution">
    <text evidence="2">The sequence shown here is derived from an EMBL/GenBank/DDBJ whole genome shotgun (WGS) entry which is preliminary data.</text>
</comment>
<proteinExistence type="predicted"/>
<dbReference type="Proteomes" id="UP001057375">
    <property type="component" value="Unassembled WGS sequence"/>
</dbReference>
<feature type="non-terminal residue" evidence="2">
    <location>
        <position position="348"/>
    </location>
</feature>
<feature type="region of interest" description="Disordered" evidence="1">
    <location>
        <begin position="75"/>
        <end position="115"/>
    </location>
</feature>
<name>A0ABQ5JY15_9EUKA</name>
<sequence>MPTLPVEDEALKDIDFSLDTLLHSTSFLQSPSDGSSIRGISSHPLLSFPQIIPFATILFTSTSVKKEECSPDIDEDFSMSVSSKESSSIHSSTTDDSTLIDHPEDSDRASDIISPPSIHSLSISSSSESPFEKDVVRNCVRGANNICCEFEKRDLPEEFFKDFHSRLCDFCEKLNSSLEKDIVGIKTPLEPPPMGTSLPQLLSDFLVFIRTVSYNNSLAVESVDSKEKKEEKEDKDFLKLTHDIRISQLINFFVTNLDPKIEPIYSQAHTSMLNLLEYLSPESILVILGRRITKGCITSHVPHLSIPKLLLASLQFHKPHQKNIHSALTVCARGIAKHQHREMVEVLQ</sequence>
<reference evidence="2" key="1">
    <citation type="submission" date="2022-03" db="EMBL/GenBank/DDBJ databases">
        <title>Draft genome sequence of Aduncisulcus paluster, a free-living microaerophilic Fornicata.</title>
        <authorList>
            <person name="Yuyama I."/>
            <person name="Kume K."/>
            <person name="Tamura T."/>
            <person name="Inagaki Y."/>
            <person name="Hashimoto T."/>
        </authorList>
    </citation>
    <scope>NUCLEOTIDE SEQUENCE</scope>
    <source>
        <strain evidence="2">NY0171</strain>
    </source>
</reference>
<organism evidence="2 3">
    <name type="scientific">Aduncisulcus paluster</name>
    <dbReference type="NCBI Taxonomy" id="2918883"/>
    <lineage>
        <taxon>Eukaryota</taxon>
        <taxon>Metamonada</taxon>
        <taxon>Carpediemonas-like organisms</taxon>
        <taxon>Aduncisulcus</taxon>
    </lineage>
</organism>
<gene>
    <name evidence="2" type="ORF">ADUPG1_011163</name>
</gene>